<evidence type="ECO:0000256" key="2">
    <source>
        <dbReference type="PROSITE-ProRule" id="PRU00169"/>
    </source>
</evidence>
<keyword evidence="2" id="KW-0597">Phosphoprotein</keyword>
<comment type="caution">
    <text evidence="5">The sequence shown here is derived from an EMBL/GenBank/DDBJ whole genome shotgun (WGS) entry which is preliminary data.</text>
</comment>
<dbReference type="GO" id="GO:0009736">
    <property type="term" value="P:cytokinin-activated signaling pathway"/>
    <property type="evidence" value="ECO:0007669"/>
    <property type="project" value="InterPro"/>
</dbReference>
<feature type="region of interest" description="Disordered" evidence="3">
    <location>
        <begin position="1"/>
        <end position="22"/>
    </location>
</feature>
<sequence length="255" mass="28669">MTSTHGRPDCPSRSSSSEIGGLTEDLRQLNTKDWQPIIKAENTRILVVDDDRCSLLLTTRMLKKLGYSSVTGQTSAREALRMLESSEFELVLLDISMPEISGLQMLQLIRNSVLYENLAVVMLTCMNNHHLTYESVRLGADDYLTKPVTEEKLKHLIHHVWRKLALKNRNAEVGAESDMYSAVELKAHCSQQIEMYKRLMSIIDDSPHLFPGEPGEDSPDYRTRLTSDDSLVDLEDLPEISACGPSEGSVSNKFV</sequence>
<keyword evidence="6" id="KW-1185">Reference proteome</keyword>
<feature type="modified residue" description="4-aspartylphosphate" evidence="2">
    <location>
        <position position="94"/>
    </location>
</feature>
<dbReference type="EMBL" id="LGRX02027332">
    <property type="protein sequence ID" value="KAK3249433.1"/>
    <property type="molecule type" value="Genomic_DNA"/>
</dbReference>
<name>A0AAE0C6R0_9CHLO</name>
<dbReference type="InterPro" id="IPR045279">
    <property type="entry name" value="ARR-like"/>
</dbReference>
<dbReference type="Gene3D" id="3.40.50.2300">
    <property type="match status" value="1"/>
</dbReference>
<dbReference type="AlphaFoldDB" id="A0AAE0C6R0"/>
<dbReference type="PANTHER" id="PTHR43874:SF7">
    <property type="entry name" value="TWO-COMPONENT RESPONSE REGULATOR ARR10"/>
    <property type="match status" value="1"/>
</dbReference>
<dbReference type="GO" id="GO:0000160">
    <property type="term" value="P:phosphorelay signal transduction system"/>
    <property type="evidence" value="ECO:0007669"/>
    <property type="project" value="UniProtKB-KW"/>
</dbReference>
<dbReference type="InterPro" id="IPR001789">
    <property type="entry name" value="Sig_transdc_resp-reg_receiver"/>
</dbReference>
<dbReference type="SMART" id="SM00448">
    <property type="entry name" value="REC"/>
    <property type="match status" value="1"/>
</dbReference>
<dbReference type="SUPFAM" id="SSF52172">
    <property type="entry name" value="CheY-like"/>
    <property type="match status" value="1"/>
</dbReference>
<dbReference type="PANTHER" id="PTHR43874">
    <property type="entry name" value="TWO-COMPONENT RESPONSE REGULATOR"/>
    <property type="match status" value="1"/>
</dbReference>
<evidence type="ECO:0000256" key="3">
    <source>
        <dbReference type="SAM" id="MobiDB-lite"/>
    </source>
</evidence>
<evidence type="ECO:0000313" key="5">
    <source>
        <dbReference type="EMBL" id="KAK3249433.1"/>
    </source>
</evidence>
<keyword evidence="1" id="KW-0902">Two-component regulatory system</keyword>
<accession>A0AAE0C6R0</accession>
<dbReference type="Pfam" id="PF00072">
    <property type="entry name" value="Response_reg"/>
    <property type="match status" value="1"/>
</dbReference>
<evidence type="ECO:0000256" key="1">
    <source>
        <dbReference type="ARBA" id="ARBA00023012"/>
    </source>
</evidence>
<evidence type="ECO:0000259" key="4">
    <source>
        <dbReference type="PROSITE" id="PS50110"/>
    </source>
</evidence>
<protein>
    <recommendedName>
        <fullName evidence="4">Response regulatory domain-containing protein</fullName>
    </recommendedName>
</protein>
<dbReference type="Proteomes" id="UP001190700">
    <property type="component" value="Unassembled WGS sequence"/>
</dbReference>
<reference evidence="5 6" key="1">
    <citation type="journal article" date="2015" name="Genome Biol. Evol.">
        <title>Comparative Genomics of a Bacterivorous Green Alga Reveals Evolutionary Causalities and Consequences of Phago-Mixotrophic Mode of Nutrition.</title>
        <authorList>
            <person name="Burns J.A."/>
            <person name="Paasch A."/>
            <person name="Narechania A."/>
            <person name="Kim E."/>
        </authorList>
    </citation>
    <scope>NUCLEOTIDE SEQUENCE [LARGE SCALE GENOMIC DNA]</scope>
    <source>
        <strain evidence="5 6">PLY_AMNH</strain>
    </source>
</reference>
<feature type="compositionally biased region" description="Basic and acidic residues" evidence="3">
    <location>
        <begin position="1"/>
        <end position="10"/>
    </location>
</feature>
<evidence type="ECO:0000313" key="6">
    <source>
        <dbReference type="Proteomes" id="UP001190700"/>
    </source>
</evidence>
<feature type="domain" description="Response regulatory" evidence="4">
    <location>
        <begin position="44"/>
        <end position="161"/>
    </location>
</feature>
<gene>
    <name evidence="5" type="ORF">CYMTET_41136</name>
</gene>
<organism evidence="5 6">
    <name type="scientific">Cymbomonas tetramitiformis</name>
    <dbReference type="NCBI Taxonomy" id="36881"/>
    <lineage>
        <taxon>Eukaryota</taxon>
        <taxon>Viridiplantae</taxon>
        <taxon>Chlorophyta</taxon>
        <taxon>Pyramimonadophyceae</taxon>
        <taxon>Pyramimonadales</taxon>
        <taxon>Pyramimonadaceae</taxon>
        <taxon>Cymbomonas</taxon>
    </lineage>
</organism>
<dbReference type="PROSITE" id="PS50110">
    <property type="entry name" value="RESPONSE_REGULATORY"/>
    <property type="match status" value="1"/>
</dbReference>
<proteinExistence type="predicted"/>
<dbReference type="InterPro" id="IPR011006">
    <property type="entry name" value="CheY-like_superfamily"/>
</dbReference>